<dbReference type="PANTHER" id="PTHR22760">
    <property type="entry name" value="GLYCOSYLTRANSFERASE"/>
    <property type="match status" value="1"/>
</dbReference>
<protein>
    <recommendedName>
        <fullName evidence="12">Mannosyltransferase</fullName>
        <ecNumber evidence="12">2.4.1.-</ecNumber>
    </recommendedName>
</protein>
<evidence type="ECO:0000313" key="13">
    <source>
        <dbReference type="EMBL" id="EPE32828.1"/>
    </source>
</evidence>
<dbReference type="OMA" id="HHMVFNN"/>
<evidence type="ECO:0000313" key="14">
    <source>
        <dbReference type="Proteomes" id="UP000016922"/>
    </source>
</evidence>
<dbReference type="GeneID" id="19464894"/>
<comment type="subcellular location">
    <subcellularLocation>
        <location evidence="1 12">Endoplasmic reticulum membrane</location>
        <topology evidence="1 12">Multi-pass membrane protein</topology>
    </subcellularLocation>
</comment>
<feature type="transmembrane region" description="Helical" evidence="12">
    <location>
        <begin position="408"/>
        <end position="428"/>
    </location>
</feature>
<evidence type="ECO:0000256" key="3">
    <source>
        <dbReference type="ARBA" id="ARBA00006065"/>
    </source>
</evidence>
<feature type="transmembrane region" description="Helical" evidence="12">
    <location>
        <begin position="463"/>
        <end position="479"/>
    </location>
</feature>
<evidence type="ECO:0000256" key="1">
    <source>
        <dbReference type="ARBA" id="ARBA00004477"/>
    </source>
</evidence>
<reference evidence="13 14" key="1">
    <citation type="journal article" date="2013" name="BMC Genomics">
        <title>Genomics-driven discovery of the pneumocandin biosynthetic gene cluster in the fungus Glarea lozoyensis.</title>
        <authorList>
            <person name="Chen L."/>
            <person name="Yue Q."/>
            <person name="Zhang X."/>
            <person name="Xiang M."/>
            <person name="Wang C."/>
            <person name="Li S."/>
            <person name="Che Y."/>
            <person name="Ortiz-Lopez F.J."/>
            <person name="Bills G.F."/>
            <person name="Liu X."/>
            <person name="An Z."/>
        </authorList>
    </citation>
    <scope>NUCLEOTIDE SEQUENCE [LARGE SCALE GENOMIC DNA]</scope>
    <source>
        <strain evidence="14">ATCC 20868 / MF5171</strain>
    </source>
</reference>
<dbReference type="HOGENOM" id="CLU_012353_1_1_1"/>
<dbReference type="UniPathway" id="UPA00196"/>
<dbReference type="AlphaFoldDB" id="S3E334"/>
<dbReference type="eggNOG" id="KOG1771">
    <property type="taxonomic scope" value="Eukaryota"/>
</dbReference>
<feature type="transmembrane region" description="Helical" evidence="12">
    <location>
        <begin position="253"/>
        <end position="275"/>
    </location>
</feature>
<dbReference type="STRING" id="1116229.S3E334"/>
<comment type="similarity">
    <text evidence="3">Belongs to the glycosyltransferase 22 family. PIGB subfamily.</text>
</comment>
<evidence type="ECO:0000256" key="8">
    <source>
        <dbReference type="ARBA" id="ARBA00022824"/>
    </source>
</evidence>
<evidence type="ECO:0000256" key="11">
    <source>
        <dbReference type="ARBA" id="ARBA00024708"/>
    </source>
</evidence>
<dbReference type="Pfam" id="PF03901">
    <property type="entry name" value="Glyco_transf_22"/>
    <property type="match status" value="1"/>
</dbReference>
<evidence type="ECO:0000256" key="2">
    <source>
        <dbReference type="ARBA" id="ARBA00004687"/>
    </source>
</evidence>
<dbReference type="EC" id="2.4.1.-" evidence="12"/>
<comment type="function">
    <text evidence="11">Mannosyltransferase involved in glycosylphosphatidylinositol-anchor biosynthesis. Transfers the third mannose to Man2-GlcN-acyl-PI during GPI precursor assembly.</text>
</comment>
<proteinExistence type="inferred from homology"/>
<evidence type="ECO:0000256" key="6">
    <source>
        <dbReference type="ARBA" id="ARBA00022679"/>
    </source>
</evidence>
<keyword evidence="14" id="KW-1185">Reference proteome</keyword>
<dbReference type="OrthoDB" id="416834at2759"/>
<dbReference type="KEGG" id="glz:GLAREA_05840"/>
<dbReference type="Proteomes" id="UP000016922">
    <property type="component" value="Unassembled WGS sequence"/>
</dbReference>
<evidence type="ECO:0000256" key="7">
    <source>
        <dbReference type="ARBA" id="ARBA00022692"/>
    </source>
</evidence>
<organism evidence="13 14">
    <name type="scientific">Glarea lozoyensis (strain ATCC 20868 / MF5171)</name>
    <dbReference type="NCBI Taxonomy" id="1116229"/>
    <lineage>
        <taxon>Eukaryota</taxon>
        <taxon>Fungi</taxon>
        <taxon>Dikarya</taxon>
        <taxon>Ascomycota</taxon>
        <taxon>Pezizomycotina</taxon>
        <taxon>Leotiomycetes</taxon>
        <taxon>Helotiales</taxon>
        <taxon>Helotiaceae</taxon>
        <taxon>Glarea</taxon>
    </lineage>
</organism>
<evidence type="ECO:0000256" key="12">
    <source>
        <dbReference type="RuleBase" id="RU363075"/>
    </source>
</evidence>
<keyword evidence="5 12" id="KW-0328">Glycosyltransferase</keyword>
<keyword evidence="9 12" id="KW-1133">Transmembrane helix</keyword>
<keyword evidence="4" id="KW-0337">GPI-anchor biosynthesis</keyword>
<keyword evidence="6" id="KW-0808">Transferase</keyword>
<dbReference type="GO" id="GO:0006506">
    <property type="term" value="P:GPI anchor biosynthetic process"/>
    <property type="evidence" value="ECO:0007669"/>
    <property type="project" value="UniProtKB-UniPathway"/>
</dbReference>
<keyword evidence="7 12" id="KW-0812">Transmembrane</keyword>
<dbReference type="PANTHER" id="PTHR22760:SF4">
    <property type="entry name" value="GPI MANNOSYLTRANSFERASE 3"/>
    <property type="match status" value="1"/>
</dbReference>
<feature type="transmembrane region" description="Helical" evidence="12">
    <location>
        <begin position="352"/>
        <end position="373"/>
    </location>
</feature>
<evidence type="ECO:0000256" key="9">
    <source>
        <dbReference type="ARBA" id="ARBA00022989"/>
    </source>
</evidence>
<evidence type="ECO:0000256" key="10">
    <source>
        <dbReference type="ARBA" id="ARBA00023136"/>
    </source>
</evidence>
<dbReference type="InterPro" id="IPR005599">
    <property type="entry name" value="GPI_mannosylTrfase"/>
</dbReference>
<sequence length="645" mass="72833">MSGAKGLGKGSAKGSSFSLKARYEPPVEQIEDVHPLVYEQRCRDIWMVLFAFRIINALCVRTFFQPDEYFQSLEPAWKMAFGPDSGAWITWEWEHQLRSSLHPALFAVVYYGVDKVLSIVGCFPQFRAMILSVLPNLVQALFASGMDFHTWQLADKIYGKGSRAGWAALFITVVSPWNWFCSTRTFSNCLETAFTIEALNYFPWQLSSDGLPVWTGPLRFVVAGRVGVVQPRSSTTSKSSIFADRKSLTNLRLCIMLACLACILRPTNALIWFAILMPVLTRTFSSSTRLQTSDYLILLREAVLVGSAVFALSLISDRLYFGEWTFPPYQFLYFNINQNLAVFYGSNDFHYYLSQGPPLLLTTLLPFGLAGIWKASSLPSSDVRFHLLMAILVSIGSLSLISHKEVRFIYPLLPLLHILAAPSLASFFTATEISLTKPIASSPTAAPKVREIRTMKIIRKPQLVILISISVLVSFYTATRHQRAPTTILSTLRHAYETEFLDAHGAVKSSAQPTQPFVTFLTPCHSTPWRTQLTYPSLSAWALTCSPPLTIPPNTPERAAYRDEADRFYDNMTLFLDTEVGVAGREWPPRYVVGFEGIEKGLSGWVEEKMKGKLLKEKWRVGNSDWHDDWRRVGDMVIWEFVDRV</sequence>
<comment type="pathway">
    <text evidence="2">Glycolipid biosynthesis; glycosylphosphatidylinositol-anchor biosynthesis.</text>
</comment>
<name>S3E334_GLAL2</name>
<evidence type="ECO:0000256" key="5">
    <source>
        <dbReference type="ARBA" id="ARBA00022676"/>
    </source>
</evidence>
<keyword evidence="8 12" id="KW-0256">Endoplasmic reticulum</keyword>
<evidence type="ECO:0000256" key="4">
    <source>
        <dbReference type="ARBA" id="ARBA00022502"/>
    </source>
</evidence>
<gene>
    <name evidence="13" type="ORF">GLAREA_05840</name>
</gene>
<feature type="transmembrane region" description="Helical" evidence="12">
    <location>
        <begin position="385"/>
        <end position="402"/>
    </location>
</feature>
<accession>S3E334</accession>
<dbReference type="GO" id="GO:0005789">
    <property type="term" value="C:endoplasmic reticulum membrane"/>
    <property type="evidence" value="ECO:0007669"/>
    <property type="project" value="UniProtKB-SubCell"/>
</dbReference>
<keyword evidence="10 12" id="KW-0472">Membrane</keyword>
<dbReference type="EMBL" id="KE145358">
    <property type="protein sequence ID" value="EPE32828.1"/>
    <property type="molecule type" value="Genomic_DNA"/>
</dbReference>
<dbReference type="RefSeq" id="XP_008079445.1">
    <property type="nucleotide sequence ID" value="XM_008081254.1"/>
</dbReference>
<dbReference type="GO" id="GO:0000026">
    <property type="term" value="F:alpha-1,2-mannosyltransferase activity"/>
    <property type="evidence" value="ECO:0007669"/>
    <property type="project" value="TreeGrafter"/>
</dbReference>
<feature type="transmembrane region" description="Helical" evidence="12">
    <location>
        <begin position="295"/>
        <end position="315"/>
    </location>
</feature>